<reference evidence="5" key="1">
    <citation type="submission" date="2023-07" db="EMBL/GenBank/DDBJ databases">
        <title>Conexibacter stalactiti sp. nov., isolated from stalactites in a lava cave and emended description of the genus Conexibacter.</title>
        <authorList>
            <person name="Lee S.D."/>
        </authorList>
    </citation>
    <scope>NUCLEOTIDE SEQUENCE [LARGE SCALE GENOMIC DNA]</scope>
    <source>
        <strain evidence="5">KCTC 39840</strain>
    </source>
</reference>
<dbReference type="Proteomes" id="UP001284601">
    <property type="component" value="Unassembled WGS sequence"/>
</dbReference>
<dbReference type="InterPro" id="IPR036661">
    <property type="entry name" value="Luciferase-like_sf"/>
</dbReference>
<evidence type="ECO:0000313" key="5">
    <source>
        <dbReference type="Proteomes" id="UP001284601"/>
    </source>
</evidence>
<feature type="domain" description="Luciferase-like" evidence="3">
    <location>
        <begin position="1"/>
        <end position="288"/>
    </location>
</feature>
<comment type="caution">
    <text evidence="4">The sequence shown here is derived from an EMBL/GenBank/DDBJ whole genome shotgun (WGS) entry which is preliminary data.</text>
</comment>
<evidence type="ECO:0000256" key="1">
    <source>
        <dbReference type="ARBA" id="ARBA00023002"/>
    </source>
</evidence>
<dbReference type="Gene3D" id="3.20.20.30">
    <property type="entry name" value="Luciferase-like domain"/>
    <property type="match status" value="1"/>
</dbReference>
<evidence type="ECO:0000313" key="4">
    <source>
        <dbReference type="EMBL" id="MDW5594854.1"/>
    </source>
</evidence>
<dbReference type="RefSeq" id="WP_318597183.1">
    <property type="nucleotide sequence ID" value="NZ_JAWSTH010000023.1"/>
</dbReference>
<dbReference type="EMBL" id="JAWSTH010000023">
    <property type="protein sequence ID" value="MDW5594854.1"/>
    <property type="molecule type" value="Genomic_DNA"/>
</dbReference>
<keyword evidence="5" id="KW-1185">Reference proteome</keyword>
<evidence type="ECO:0000256" key="2">
    <source>
        <dbReference type="ARBA" id="ARBA00023033"/>
    </source>
</evidence>
<proteinExistence type="predicted"/>
<protein>
    <submittedName>
        <fullName evidence="4">LLM class flavin-dependent oxidoreductase</fullName>
        <ecNumber evidence="4">1.-.-.-</ecNumber>
    </submittedName>
</protein>
<gene>
    <name evidence="4" type="ORF">R7226_10925</name>
</gene>
<keyword evidence="2" id="KW-0503">Monooxygenase</keyword>
<name>A0ABU4HQ43_9ACTN</name>
<organism evidence="4 5">
    <name type="scientific">Conexibacter stalactiti</name>
    <dbReference type="NCBI Taxonomy" id="1940611"/>
    <lineage>
        <taxon>Bacteria</taxon>
        <taxon>Bacillati</taxon>
        <taxon>Actinomycetota</taxon>
        <taxon>Thermoleophilia</taxon>
        <taxon>Solirubrobacterales</taxon>
        <taxon>Conexibacteraceae</taxon>
        <taxon>Conexibacter</taxon>
    </lineage>
</organism>
<accession>A0ABU4HQ43</accession>
<sequence length="336" mass="36918">MRVSVFLSAQFPPEQSAQEGLAAVVEQARLADRLGFDAVFLGHHFLAHSAFLQPLELAGYLAAATERVRIGFGILLAPLYNPLALAEQLATLDVLSGGRMVVGIGAGYRRRETDAFGVEWGDRIRRLREYVPLMRALWNGETIDAEGTWGRVRNASLPLRCVQPGGPPIWIGAFAEPAIRRAAALNTSWLIGPEGDDAAIAQRLGLFRATLTEHGHSLDRPYPMSREACVGDTTEAARALIRPHLEAQYAAYKSWDTAQQVEVDSYLDEHCVVGDADRVVARIERLEREHGITDLALRLQFMGMPHAQALDQIRRFGEDVIPRLTPASASSATSTF</sequence>
<evidence type="ECO:0000259" key="3">
    <source>
        <dbReference type="Pfam" id="PF00296"/>
    </source>
</evidence>
<dbReference type="GO" id="GO:0016491">
    <property type="term" value="F:oxidoreductase activity"/>
    <property type="evidence" value="ECO:0007669"/>
    <property type="project" value="UniProtKB-KW"/>
</dbReference>
<dbReference type="Pfam" id="PF00296">
    <property type="entry name" value="Bac_luciferase"/>
    <property type="match status" value="1"/>
</dbReference>
<dbReference type="SUPFAM" id="SSF51679">
    <property type="entry name" value="Bacterial luciferase-like"/>
    <property type="match status" value="1"/>
</dbReference>
<keyword evidence="1 4" id="KW-0560">Oxidoreductase</keyword>
<dbReference type="PANTHER" id="PTHR30137">
    <property type="entry name" value="LUCIFERASE-LIKE MONOOXYGENASE"/>
    <property type="match status" value="1"/>
</dbReference>
<dbReference type="EC" id="1.-.-.-" evidence="4"/>
<dbReference type="InterPro" id="IPR050766">
    <property type="entry name" value="Bact_Lucif_Oxidored"/>
</dbReference>
<dbReference type="PANTHER" id="PTHR30137:SF8">
    <property type="entry name" value="BLR5498 PROTEIN"/>
    <property type="match status" value="1"/>
</dbReference>
<dbReference type="InterPro" id="IPR011251">
    <property type="entry name" value="Luciferase-like_dom"/>
</dbReference>